<dbReference type="STRING" id="307972.A0A2G8L962"/>
<feature type="compositionally biased region" description="Basic and acidic residues" evidence="3">
    <location>
        <begin position="106"/>
        <end position="115"/>
    </location>
</feature>
<dbReference type="PANTHER" id="PTHR28524:SF3">
    <property type="entry name" value="SUCCINATE DEHYDROGENASE ASSEMBLY FACTOR 4, MITOCHONDRIAL"/>
    <property type="match status" value="1"/>
</dbReference>
<feature type="compositionally biased region" description="Basic and acidic residues" evidence="3">
    <location>
        <begin position="83"/>
        <end position="98"/>
    </location>
</feature>
<feature type="region of interest" description="Disordered" evidence="3">
    <location>
        <begin position="63"/>
        <end position="146"/>
    </location>
</feature>
<organism evidence="4 5">
    <name type="scientific">Stichopus japonicus</name>
    <name type="common">Sea cucumber</name>
    <dbReference type="NCBI Taxonomy" id="307972"/>
    <lineage>
        <taxon>Eukaryota</taxon>
        <taxon>Metazoa</taxon>
        <taxon>Echinodermata</taxon>
        <taxon>Eleutherozoa</taxon>
        <taxon>Echinozoa</taxon>
        <taxon>Holothuroidea</taxon>
        <taxon>Aspidochirotacea</taxon>
        <taxon>Aspidochirotida</taxon>
        <taxon>Stichopodidae</taxon>
        <taxon>Apostichopus</taxon>
    </lineage>
</organism>
<evidence type="ECO:0000256" key="2">
    <source>
        <dbReference type="ARBA" id="ARBA00022170"/>
    </source>
</evidence>
<comment type="similarity">
    <text evidence="1">Belongs to the SDHAF4 family.</text>
</comment>
<dbReference type="PANTHER" id="PTHR28524">
    <property type="entry name" value="SUCCINATE DEHYDROGENASE ASSEMBLY FACTOR 4, MITOCHONDRIAL"/>
    <property type="match status" value="1"/>
</dbReference>
<sequence length="146" mass="16181">MDSSAFVTEVFITKVSINKMAAPIGTTLCQLSGIICRGMTRKHRYACTLPLNTLPQLARQAFSTNDSNTTEKVPLKKPYTPVGKHDEPLRHKDAEKEPLAPFPDDINPKTGEKGGPRGPEPTNMEIGREREDVLTSDKSYDFMDSC</sequence>
<dbReference type="GO" id="GO:0034553">
    <property type="term" value="P:mitochondrial respiratory chain complex II assembly"/>
    <property type="evidence" value="ECO:0007669"/>
    <property type="project" value="TreeGrafter"/>
</dbReference>
<gene>
    <name evidence="4" type="ORF">BSL78_06387</name>
</gene>
<accession>A0A2G8L962</accession>
<reference evidence="4 5" key="1">
    <citation type="journal article" date="2017" name="PLoS Biol.">
        <title>The sea cucumber genome provides insights into morphological evolution and visceral regeneration.</title>
        <authorList>
            <person name="Zhang X."/>
            <person name="Sun L."/>
            <person name="Yuan J."/>
            <person name="Sun Y."/>
            <person name="Gao Y."/>
            <person name="Zhang L."/>
            <person name="Li S."/>
            <person name="Dai H."/>
            <person name="Hamel J.F."/>
            <person name="Liu C."/>
            <person name="Yu Y."/>
            <person name="Liu S."/>
            <person name="Lin W."/>
            <person name="Guo K."/>
            <person name="Jin S."/>
            <person name="Xu P."/>
            <person name="Storey K.B."/>
            <person name="Huan P."/>
            <person name="Zhang T."/>
            <person name="Zhou Y."/>
            <person name="Zhang J."/>
            <person name="Lin C."/>
            <person name="Li X."/>
            <person name="Xing L."/>
            <person name="Huo D."/>
            <person name="Sun M."/>
            <person name="Wang L."/>
            <person name="Mercier A."/>
            <person name="Li F."/>
            <person name="Yang H."/>
            <person name="Xiang J."/>
        </authorList>
    </citation>
    <scope>NUCLEOTIDE SEQUENCE [LARGE SCALE GENOMIC DNA]</scope>
    <source>
        <strain evidence="4">Shaxun</strain>
        <tissue evidence="4">Muscle</tissue>
    </source>
</reference>
<keyword evidence="5" id="KW-1185">Reference proteome</keyword>
<dbReference type="EMBL" id="MRZV01000166">
    <property type="protein sequence ID" value="PIK56745.1"/>
    <property type="molecule type" value="Genomic_DNA"/>
</dbReference>
<evidence type="ECO:0000313" key="4">
    <source>
        <dbReference type="EMBL" id="PIK56745.1"/>
    </source>
</evidence>
<comment type="caution">
    <text evidence="4">The sequence shown here is derived from an EMBL/GenBank/DDBJ whole genome shotgun (WGS) entry which is preliminary data.</text>
</comment>
<evidence type="ECO:0000256" key="3">
    <source>
        <dbReference type="SAM" id="MobiDB-lite"/>
    </source>
</evidence>
<proteinExistence type="inferred from homology"/>
<dbReference type="Pfam" id="PF07896">
    <property type="entry name" value="DUF1674"/>
    <property type="match status" value="1"/>
</dbReference>
<feature type="compositionally biased region" description="Basic and acidic residues" evidence="3">
    <location>
        <begin position="126"/>
        <end position="146"/>
    </location>
</feature>
<dbReference type="OrthoDB" id="201362at2759"/>
<protein>
    <recommendedName>
        <fullName evidence="2">Succinate dehydrogenase assembly factor 4, mitochondrial</fullName>
    </recommendedName>
</protein>
<evidence type="ECO:0000256" key="1">
    <source>
        <dbReference type="ARBA" id="ARBA00005701"/>
    </source>
</evidence>
<dbReference type="AlphaFoldDB" id="A0A2G8L962"/>
<evidence type="ECO:0000313" key="5">
    <source>
        <dbReference type="Proteomes" id="UP000230750"/>
    </source>
</evidence>
<name>A0A2G8L962_STIJA</name>
<dbReference type="InterPro" id="IPR012875">
    <property type="entry name" value="SDHF4"/>
</dbReference>
<dbReference type="Proteomes" id="UP000230750">
    <property type="component" value="Unassembled WGS sequence"/>
</dbReference>
<dbReference type="GO" id="GO:0005739">
    <property type="term" value="C:mitochondrion"/>
    <property type="evidence" value="ECO:0007669"/>
    <property type="project" value="TreeGrafter"/>
</dbReference>